<evidence type="ECO:0000313" key="2">
    <source>
        <dbReference type="Proteomes" id="UP000722125"/>
    </source>
</evidence>
<dbReference type="EMBL" id="JAHBOH010000001">
    <property type="protein sequence ID" value="MBT0993143.1"/>
    <property type="molecule type" value="Genomic_DNA"/>
</dbReference>
<name>A0ABS5TVG5_9CELL</name>
<comment type="caution">
    <text evidence="1">The sequence shown here is derived from an EMBL/GenBank/DDBJ whole genome shotgun (WGS) entry which is preliminary data.</text>
</comment>
<accession>A0ABS5TVG5</accession>
<organism evidence="1 2">
    <name type="scientific">Cellulomonas fulva</name>
    <dbReference type="NCBI Taxonomy" id="2835530"/>
    <lineage>
        <taxon>Bacteria</taxon>
        <taxon>Bacillati</taxon>
        <taxon>Actinomycetota</taxon>
        <taxon>Actinomycetes</taxon>
        <taxon>Micrococcales</taxon>
        <taxon>Cellulomonadaceae</taxon>
        <taxon>Cellulomonas</taxon>
    </lineage>
</organism>
<evidence type="ECO:0000313" key="1">
    <source>
        <dbReference type="EMBL" id="MBT0993143.1"/>
    </source>
</evidence>
<sequence length="279" mass="29374">MTRRTSTMRARLAAVLVGVLAIVVVTGVARSTERTSAAWTNPAVVVAQLNAGSWATGPVNPGDGNTVMTDIEWTLVTNNPVQVCFIATVSTTSTTPVPWSLQMDLTEAPFNGATSGFQVDNAPGGGNIAWKIGISYNTAAMTATIAGRTDVNQPIATISNATVLRFQVCNWSLPAGVQTPSAYTVTYTNSPAWTSSRACVTATVTGNGTSRFYFGWTITIDMAAAYASLPGFTHWSNPTGNQSQVVQTDLGGRKFRFTSKSAANIAGTQSYVFTYCANG</sequence>
<keyword evidence="2" id="KW-1185">Reference proteome</keyword>
<dbReference type="Proteomes" id="UP000722125">
    <property type="component" value="Unassembled WGS sequence"/>
</dbReference>
<dbReference type="RefSeq" id="WP_214346158.1">
    <property type="nucleotide sequence ID" value="NZ_JAHBOH010000001.1"/>
</dbReference>
<proteinExistence type="predicted"/>
<reference evidence="1 2" key="1">
    <citation type="submission" date="2021-05" db="EMBL/GenBank/DDBJ databases">
        <title>Description of Cellulomonas sp. DKR-3 sp. nov.</title>
        <authorList>
            <person name="Dahal R.H."/>
            <person name="Chaudhary D.K."/>
        </authorList>
    </citation>
    <scope>NUCLEOTIDE SEQUENCE [LARGE SCALE GENOMIC DNA]</scope>
    <source>
        <strain evidence="1 2">DKR-3</strain>
    </source>
</reference>
<protein>
    <submittedName>
        <fullName evidence="1">Uncharacterized protein</fullName>
    </submittedName>
</protein>
<gene>
    <name evidence="1" type="ORF">KIN34_02400</name>
</gene>